<dbReference type="Pfam" id="PF13472">
    <property type="entry name" value="Lipase_GDSL_2"/>
    <property type="match status" value="1"/>
</dbReference>
<proteinExistence type="predicted"/>
<dbReference type="Proteomes" id="UP000007013">
    <property type="component" value="Chromosome"/>
</dbReference>
<dbReference type="PANTHER" id="PTHR43784">
    <property type="entry name" value="GDSL-LIKE LIPASE/ACYLHYDROLASE, PUTATIVE (AFU_ORTHOLOGUE AFUA_2G00820)-RELATED"/>
    <property type="match status" value="1"/>
</dbReference>
<dbReference type="CDD" id="cd01830">
    <property type="entry name" value="XynE_like"/>
    <property type="match status" value="1"/>
</dbReference>
<dbReference type="PANTHER" id="PTHR43784:SF2">
    <property type="entry name" value="GDSL-LIKE LIPASE_ACYLHYDROLASE, PUTATIVE (AFU_ORTHOLOGUE AFUA_2G00820)-RELATED"/>
    <property type="match status" value="1"/>
</dbReference>
<dbReference type="InterPro" id="IPR013830">
    <property type="entry name" value="SGNH_hydro"/>
</dbReference>
<evidence type="ECO:0000313" key="3">
    <source>
        <dbReference type="EMBL" id="ACB76341.1"/>
    </source>
</evidence>
<evidence type="ECO:0000313" key="4">
    <source>
        <dbReference type="Proteomes" id="UP000007013"/>
    </source>
</evidence>
<dbReference type="KEGG" id="ote:Oter_3061"/>
<dbReference type="GO" id="GO:0016788">
    <property type="term" value="F:hydrolase activity, acting on ester bonds"/>
    <property type="evidence" value="ECO:0007669"/>
    <property type="project" value="UniProtKB-ARBA"/>
</dbReference>
<evidence type="ECO:0000256" key="1">
    <source>
        <dbReference type="SAM" id="SignalP"/>
    </source>
</evidence>
<feature type="signal peptide" evidence="1">
    <location>
        <begin position="1"/>
        <end position="28"/>
    </location>
</feature>
<dbReference type="OrthoDB" id="1828825at2"/>
<dbReference type="InterPro" id="IPR053140">
    <property type="entry name" value="GDSL_Rv0518-like"/>
</dbReference>
<organism evidence="3 4">
    <name type="scientific">Opitutus terrae (strain DSM 11246 / JCM 15787 / PB90-1)</name>
    <dbReference type="NCBI Taxonomy" id="452637"/>
    <lineage>
        <taxon>Bacteria</taxon>
        <taxon>Pseudomonadati</taxon>
        <taxon>Verrucomicrobiota</taxon>
        <taxon>Opitutia</taxon>
        <taxon>Opitutales</taxon>
        <taxon>Opitutaceae</taxon>
        <taxon>Opitutus</taxon>
    </lineage>
</organism>
<dbReference type="Gene3D" id="3.40.50.1110">
    <property type="entry name" value="SGNH hydrolase"/>
    <property type="match status" value="1"/>
</dbReference>
<dbReference type="eggNOG" id="COG2755">
    <property type="taxonomic scope" value="Bacteria"/>
</dbReference>
<keyword evidence="1" id="KW-0732">Signal</keyword>
<gene>
    <name evidence="3" type="ordered locus">Oter_3061</name>
</gene>
<accession>B1ZZ20</accession>
<evidence type="ECO:0000259" key="2">
    <source>
        <dbReference type="Pfam" id="PF13472"/>
    </source>
</evidence>
<dbReference type="EMBL" id="CP001032">
    <property type="protein sequence ID" value="ACB76341.1"/>
    <property type="molecule type" value="Genomic_DNA"/>
</dbReference>
<sequence length="415" mass="43574">MKRFLLLVVLHGFFAVGLVASASATAQANRWVATWVSAQQLTEPHNMPPAPGLDGQTLRQIVQPTLAGTRVRLTFSNQYGEKPLVIAGAHVAKSHGAAAIDPASDRALSFNGAPAVTVLPGTMVVSDEVPFQVEPFENLAVSVHTTSVPANLTGHPGSRTTSFISPGAALAVADLPDAAKTDHWYLLAAVETLSDPAAGAIVVVGDSITDGRGSTTNKNDRWPNLLARRLHANPATARLSVLNQGAGGGRILRDGLGDSALRRFDRDVIAVPGARWLVIFEGVNDIGTAVGARARGEPTATAQDIIAALRQMIVRAHSHGIQVIGATIMAFEGFTSYSTPESEADRQAVNAWIRSSGEFDGVIDFDAVTRDPEHPARLAPAVDGGDHLHPSAAGYQIMADAIDLGLFAERATVAK</sequence>
<dbReference type="InterPro" id="IPR036514">
    <property type="entry name" value="SGNH_hydro_sf"/>
</dbReference>
<feature type="chain" id="PRO_5002774621" evidence="1">
    <location>
        <begin position="29"/>
        <end position="415"/>
    </location>
</feature>
<dbReference type="HOGENOM" id="CLU_029872_1_0_0"/>
<name>B1ZZ20_OPITP</name>
<dbReference type="AlphaFoldDB" id="B1ZZ20"/>
<protein>
    <submittedName>
        <fullName evidence="3">Lipolytic protein G-D-S-L family</fullName>
    </submittedName>
</protein>
<reference evidence="3 4" key="1">
    <citation type="journal article" date="2011" name="J. Bacteriol.">
        <title>Genome sequence of the verrucomicrobium Opitutus terrae PB90-1, an abundant inhabitant of rice paddy soil ecosystems.</title>
        <authorList>
            <person name="van Passel M.W."/>
            <person name="Kant R."/>
            <person name="Palva A."/>
            <person name="Copeland A."/>
            <person name="Lucas S."/>
            <person name="Lapidus A."/>
            <person name="Glavina del Rio T."/>
            <person name="Pitluck S."/>
            <person name="Goltsman E."/>
            <person name="Clum A."/>
            <person name="Sun H."/>
            <person name="Schmutz J."/>
            <person name="Larimer F.W."/>
            <person name="Land M.L."/>
            <person name="Hauser L."/>
            <person name="Kyrpides N."/>
            <person name="Mikhailova N."/>
            <person name="Richardson P.P."/>
            <person name="Janssen P.H."/>
            <person name="de Vos W.M."/>
            <person name="Smidt H."/>
        </authorList>
    </citation>
    <scope>NUCLEOTIDE SEQUENCE [LARGE SCALE GENOMIC DNA]</scope>
    <source>
        <strain evidence="4">DSM 11246 / JCM 15787 / PB90-1</strain>
    </source>
</reference>
<dbReference type="STRING" id="452637.Oter_3061"/>
<feature type="domain" description="SGNH hydrolase-type esterase" evidence="2">
    <location>
        <begin position="203"/>
        <end position="397"/>
    </location>
</feature>
<dbReference type="SUPFAM" id="SSF52266">
    <property type="entry name" value="SGNH hydrolase"/>
    <property type="match status" value="1"/>
</dbReference>
<keyword evidence="4" id="KW-1185">Reference proteome</keyword>
<dbReference type="RefSeq" id="WP_012375870.1">
    <property type="nucleotide sequence ID" value="NC_010571.1"/>
</dbReference>